<organism evidence="5 6">
    <name type="scientific">Laetiporus sulphureus 93-53</name>
    <dbReference type="NCBI Taxonomy" id="1314785"/>
    <lineage>
        <taxon>Eukaryota</taxon>
        <taxon>Fungi</taxon>
        <taxon>Dikarya</taxon>
        <taxon>Basidiomycota</taxon>
        <taxon>Agaricomycotina</taxon>
        <taxon>Agaricomycetes</taxon>
        <taxon>Polyporales</taxon>
        <taxon>Laetiporus</taxon>
    </lineage>
</organism>
<feature type="compositionally biased region" description="Basic and acidic residues" evidence="4">
    <location>
        <begin position="1"/>
        <end position="12"/>
    </location>
</feature>
<dbReference type="SMART" id="SM00248">
    <property type="entry name" value="ANK"/>
    <property type="match status" value="4"/>
</dbReference>
<dbReference type="OrthoDB" id="366390at2759"/>
<sequence>MLGDYDPTHDSDWNANSITSASSEMPINEPRDEERKLVKLAICEIDCHGTPRMTSTMMGHVHEMRRILEEGADINEYARCTRPAWTRSARYGTGCCVSAALWVAIETGDENIFAFLLAHGASPHLEGGYMGDHAILFAAYRGRMGMVKSLLGDGADADTTAADRRTALHCAVASRYTAMARILVEAGCDIHARNHSGYTPYTACIDLFFHGKPDAKMVKISYVWI</sequence>
<dbReference type="InterPro" id="IPR002110">
    <property type="entry name" value="Ankyrin_rpt"/>
</dbReference>
<name>A0A165FPT2_9APHY</name>
<dbReference type="InParanoid" id="A0A165FPT2"/>
<accession>A0A165FPT2</accession>
<evidence type="ECO:0000256" key="1">
    <source>
        <dbReference type="ARBA" id="ARBA00022737"/>
    </source>
</evidence>
<feature type="repeat" description="ANK" evidence="3">
    <location>
        <begin position="163"/>
        <end position="195"/>
    </location>
</feature>
<dbReference type="PROSITE" id="PS50297">
    <property type="entry name" value="ANK_REP_REGION"/>
    <property type="match status" value="1"/>
</dbReference>
<reference evidence="5 6" key="1">
    <citation type="journal article" date="2016" name="Mol. Biol. Evol.">
        <title>Comparative Genomics of Early-Diverging Mushroom-Forming Fungi Provides Insights into the Origins of Lignocellulose Decay Capabilities.</title>
        <authorList>
            <person name="Nagy L.G."/>
            <person name="Riley R."/>
            <person name="Tritt A."/>
            <person name="Adam C."/>
            <person name="Daum C."/>
            <person name="Floudas D."/>
            <person name="Sun H."/>
            <person name="Yadav J.S."/>
            <person name="Pangilinan J."/>
            <person name="Larsson K.H."/>
            <person name="Matsuura K."/>
            <person name="Barry K."/>
            <person name="Labutti K."/>
            <person name="Kuo R."/>
            <person name="Ohm R.A."/>
            <person name="Bhattacharya S.S."/>
            <person name="Shirouzu T."/>
            <person name="Yoshinaga Y."/>
            <person name="Martin F.M."/>
            <person name="Grigoriev I.V."/>
            <person name="Hibbett D.S."/>
        </authorList>
    </citation>
    <scope>NUCLEOTIDE SEQUENCE [LARGE SCALE GENOMIC DNA]</scope>
    <source>
        <strain evidence="5 6">93-53</strain>
    </source>
</reference>
<keyword evidence="1" id="KW-0677">Repeat</keyword>
<dbReference type="SUPFAM" id="SSF48403">
    <property type="entry name" value="Ankyrin repeat"/>
    <property type="match status" value="1"/>
</dbReference>
<dbReference type="Pfam" id="PF12796">
    <property type="entry name" value="Ank_2"/>
    <property type="match status" value="1"/>
</dbReference>
<dbReference type="InterPro" id="IPR036770">
    <property type="entry name" value="Ankyrin_rpt-contain_sf"/>
</dbReference>
<dbReference type="Proteomes" id="UP000076871">
    <property type="component" value="Unassembled WGS sequence"/>
</dbReference>
<dbReference type="AlphaFoldDB" id="A0A165FPT2"/>
<evidence type="ECO:0000313" key="5">
    <source>
        <dbReference type="EMBL" id="KZT09293.1"/>
    </source>
</evidence>
<dbReference type="STRING" id="1314785.A0A165FPT2"/>
<evidence type="ECO:0000256" key="3">
    <source>
        <dbReference type="PROSITE-ProRule" id="PRU00023"/>
    </source>
</evidence>
<dbReference type="Gene3D" id="1.25.40.20">
    <property type="entry name" value="Ankyrin repeat-containing domain"/>
    <property type="match status" value="1"/>
</dbReference>
<feature type="region of interest" description="Disordered" evidence="4">
    <location>
        <begin position="1"/>
        <end position="30"/>
    </location>
</feature>
<feature type="compositionally biased region" description="Polar residues" evidence="4">
    <location>
        <begin position="13"/>
        <end position="25"/>
    </location>
</feature>
<protein>
    <submittedName>
        <fullName evidence="5">Ankyrin</fullName>
    </submittedName>
</protein>
<evidence type="ECO:0000313" key="6">
    <source>
        <dbReference type="Proteomes" id="UP000076871"/>
    </source>
</evidence>
<gene>
    <name evidence="5" type="ORF">LAESUDRAFT_547046</name>
</gene>
<proteinExistence type="predicted"/>
<feature type="repeat" description="ANK" evidence="3">
    <location>
        <begin position="130"/>
        <end position="162"/>
    </location>
</feature>
<dbReference type="GeneID" id="63819916"/>
<keyword evidence="6" id="KW-1185">Reference proteome</keyword>
<dbReference type="PROSITE" id="PS50088">
    <property type="entry name" value="ANK_REPEAT"/>
    <property type="match status" value="2"/>
</dbReference>
<dbReference type="RefSeq" id="XP_040767033.1">
    <property type="nucleotide sequence ID" value="XM_040902885.1"/>
</dbReference>
<dbReference type="PANTHER" id="PTHR24171">
    <property type="entry name" value="ANKYRIN REPEAT DOMAIN-CONTAINING PROTEIN 39-RELATED"/>
    <property type="match status" value="1"/>
</dbReference>
<evidence type="ECO:0000256" key="2">
    <source>
        <dbReference type="ARBA" id="ARBA00023043"/>
    </source>
</evidence>
<keyword evidence="2 3" id="KW-0040">ANK repeat</keyword>
<dbReference type="EMBL" id="KV427612">
    <property type="protein sequence ID" value="KZT09293.1"/>
    <property type="molecule type" value="Genomic_DNA"/>
</dbReference>
<evidence type="ECO:0000256" key="4">
    <source>
        <dbReference type="SAM" id="MobiDB-lite"/>
    </source>
</evidence>